<dbReference type="CDD" id="cd00067">
    <property type="entry name" value="GAL4"/>
    <property type="match status" value="1"/>
</dbReference>
<dbReference type="PROSITE" id="PS50048">
    <property type="entry name" value="ZN2_CY6_FUNGAL_2"/>
    <property type="match status" value="1"/>
</dbReference>
<dbReference type="PROSITE" id="PS00463">
    <property type="entry name" value="ZN2_CY6_FUNGAL_1"/>
    <property type="match status" value="1"/>
</dbReference>
<evidence type="ECO:0000256" key="5">
    <source>
        <dbReference type="SAM" id="MobiDB-lite"/>
    </source>
</evidence>
<reference evidence="7 8" key="1">
    <citation type="journal article" date="2024" name="Front Chem Biol">
        <title>Unveiling the potential of Daldinia eschscholtzii MFLUCC 19-0629 through bioactivity and bioinformatics studies for enhanced sustainable agriculture production.</title>
        <authorList>
            <person name="Brooks S."/>
            <person name="Weaver J.A."/>
            <person name="Klomchit A."/>
            <person name="Alharthi S.A."/>
            <person name="Onlamun T."/>
            <person name="Nurani R."/>
            <person name="Vong T.K."/>
            <person name="Alberti F."/>
            <person name="Greco C."/>
        </authorList>
    </citation>
    <scope>NUCLEOTIDE SEQUENCE [LARGE SCALE GENOMIC DNA]</scope>
    <source>
        <strain evidence="7">MFLUCC 19-0629</strain>
    </source>
</reference>
<feature type="domain" description="Zn(2)-C6 fungal-type" evidence="6">
    <location>
        <begin position="38"/>
        <end position="67"/>
    </location>
</feature>
<dbReference type="GO" id="GO:0008270">
    <property type="term" value="F:zinc ion binding"/>
    <property type="evidence" value="ECO:0007669"/>
    <property type="project" value="InterPro"/>
</dbReference>
<keyword evidence="3" id="KW-0804">Transcription</keyword>
<dbReference type="InterPro" id="IPR001138">
    <property type="entry name" value="Zn2Cys6_DnaBD"/>
</dbReference>
<evidence type="ECO:0000256" key="1">
    <source>
        <dbReference type="ARBA" id="ARBA00022723"/>
    </source>
</evidence>
<dbReference type="GO" id="GO:0000435">
    <property type="term" value="P:positive regulation of transcription from RNA polymerase II promoter by galactose"/>
    <property type="evidence" value="ECO:0007669"/>
    <property type="project" value="TreeGrafter"/>
</dbReference>
<keyword evidence="1" id="KW-0479">Metal-binding</keyword>
<feature type="region of interest" description="Disordered" evidence="5">
    <location>
        <begin position="198"/>
        <end position="227"/>
    </location>
</feature>
<comment type="caution">
    <text evidence="7">The sequence shown here is derived from an EMBL/GenBank/DDBJ whole genome shotgun (WGS) entry which is preliminary data.</text>
</comment>
<feature type="region of interest" description="Disordered" evidence="5">
    <location>
        <begin position="1"/>
        <end position="33"/>
    </location>
</feature>
<protein>
    <recommendedName>
        <fullName evidence="6">Zn(2)-C6 fungal-type domain-containing protein</fullName>
    </recommendedName>
</protein>
<keyword evidence="8" id="KW-1185">Reference proteome</keyword>
<evidence type="ECO:0000256" key="4">
    <source>
        <dbReference type="ARBA" id="ARBA00023242"/>
    </source>
</evidence>
<dbReference type="PANTHER" id="PTHR47424:SF12">
    <property type="entry name" value="TRANSCRIPTION FACTOR ASQA"/>
    <property type="match status" value="1"/>
</dbReference>
<proteinExistence type="predicted"/>
<organism evidence="7 8">
    <name type="scientific">Daldinia eschscholtzii</name>
    <dbReference type="NCBI Taxonomy" id="292717"/>
    <lineage>
        <taxon>Eukaryota</taxon>
        <taxon>Fungi</taxon>
        <taxon>Dikarya</taxon>
        <taxon>Ascomycota</taxon>
        <taxon>Pezizomycotina</taxon>
        <taxon>Sordariomycetes</taxon>
        <taxon>Xylariomycetidae</taxon>
        <taxon>Xylariales</taxon>
        <taxon>Hypoxylaceae</taxon>
        <taxon>Daldinia</taxon>
    </lineage>
</organism>
<dbReference type="EMBL" id="JBANMG010000003">
    <property type="protein sequence ID" value="KAK6955713.1"/>
    <property type="molecule type" value="Genomic_DNA"/>
</dbReference>
<dbReference type="InterPro" id="IPR036864">
    <property type="entry name" value="Zn2-C6_fun-type_DNA-bd_sf"/>
</dbReference>
<dbReference type="AlphaFoldDB" id="A0AAX6MTF4"/>
<feature type="compositionally biased region" description="Polar residues" evidence="5">
    <location>
        <begin position="203"/>
        <end position="221"/>
    </location>
</feature>
<dbReference type="Pfam" id="PF04082">
    <property type="entry name" value="Fungal_trans"/>
    <property type="match status" value="1"/>
</dbReference>
<accession>A0AAX6MTF4</accession>
<dbReference type="Gene3D" id="4.10.240.10">
    <property type="entry name" value="Zn(2)-C6 fungal-type DNA-binding domain"/>
    <property type="match status" value="1"/>
</dbReference>
<feature type="region of interest" description="Disordered" evidence="5">
    <location>
        <begin position="96"/>
        <end position="158"/>
    </location>
</feature>
<evidence type="ECO:0000256" key="3">
    <source>
        <dbReference type="ARBA" id="ARBA00023163"/>
    </source>
</evidence>
<dbReference type="Proteomes" id="UP001369815">
    <property type="component" value="Unassembled WGS sequence"/>
</dbReference>
<dbReference type="GO" id="GO:0000981">
    <property type="term" value="F:DNA-binding transcription factor activity, RNA polymerase II-specific"/>
    <property type="evidence" value="ECO:0007669"/>
    <property type="project" value="InterPro"/>
</dbReference>
<dbReference type="SUPFAM" id="SSF57701">
    <property type="entry name" value="Zn2/Cys6 DNA-binding domain"/>
    <property type="match status" value="1"/>
</dbReference>
<dbReference type="PANTHER" id="PTHR47424">
    <property type="entry name" value="REGULATORY PROTEIN GAL4"/>
    <property type="match status" value="1"/>
</dbReference>
<dbReference type="CDD" id="cd12148">
    <property type="entry name" value="fungal_TF_MHR"/>
    <property type="match status" value="1"/>
</dbReference>
<dbReference type="GO" id="GO:0005634">
    <property type="term" value="C:nucleus"/>
    <property type="evidence" value="ECO:0007669"/>
    <property type="project" value="TreeGrafter"/>
</dbReference>
<evidence type="ECO:0000259" key="6">
    <source>
        <dbReference type="PROSITE" id="PS50048"/>
    </source>
</evidence>
<dbReference type="GO" id="GO:0000978">
    <property type="term" value="F:RNA polymerase II cis-regulatory region sequence-specific DNA binding"/>
    <property type="evidence" value="ECO:0007669"/>
    <property type="project" value="TreeGrafter"/>
</dbReference>
<feature type="compositionally biased region" description="Low complexity" evidence="5">
    <location>
        <begin position="111"/>
        <end position="126"/>
    </location>
</feature>
<evidence type="ECO:0000313" key="7">
    <source>
        <dbReference type="EMBL" id="KAK6955713.1"/>
    </source>
</evidence>
<dbReference type="InterPro" id="IPR007219">
    <property type="entry name" value="XnlR_reg_dom"/>
</dbReference>
<evidence type="ECO:0000256" key="2">
    <source>
        <dbReference type="ARBA" id="ARBA00023015"/>
    </source>
</evidence>
<dbReference type="InterPro" id="IPR051127">
    <property type="entry name" value="Fungal_SecMet_Regulators"/>
</dbReference>
<dbReference type="GO" id="GO:0006351">
    <property type="term" value="P:DNA-templated transcription"/>
    <property type="evidence" value="ECO:0007669"/>
    <property type="project" value="InterPro"/>
</dbReference>
<dbReference type="Pfam" id="PF00172">
    <property type="entry name" value="Zn_clus"/>
    <property type="match status" value="1"/>
</dbReference>
<name>A0AAX6MTF4_9PEZI</name>
<keyword evidence="2" id="KW-0805">Transcription regulation</keyword>
<keyword evidence="4" id="KW-0539">Nucleus</keyword>
<evidence type="ECO:0000313" key="8">
    <source>
        <dbReference type="Proteomes" id="UP001369815"/>
    </source>
</evidence>
<dbReference type="SMART" id="SM00066">
    <property type="entry name" value="GAL4"/>
    <property type="match status" value="1"/>
</dbReference>
<sequence>MFTTFVGTAAGASESSAPLTPEPQPPKPRQKRSQVARACDWCRVHRIKCDNHLPCSNCRKRNGQCSQGEIPVRTLPHAYRKIERLENRVRELERELENERKAAKSGAGLNTPETPSSLTSSAPSGSEGPEAFDSPSEHGSSSEGKKPREGVHIPTTRSQQGTWYGASSLFYFIRRMNTFLNTSLQQTRPIDRMLPDPVKLFDGTSQTSARGQGSQPTTTATGDPAITGSYLTPTQEEYFISLFWNSLHTSLLVLDEGTFKEHYQSLWTTSGKERKPSALVDIVIALCMQYNTALQPGLEDDINDIIAGSRWYYQRCQRLLTNDLENPTILTLQCHLLSSVYLCSASFPNMSDSTCTLAVRTAYMLGLHLEPPEDMPKREREMRKRLLWTLYVFDSKISMKLGRPFQLDHSDTTCSLPGDDRECATLSGSVFAPLGEDATWLTFNLENVKLFRIIRVTYTAFYKKQLGTTSVFDDQASRNNPKIIESHAEFLGPYIDRIEDWVKSVPNALKTKRLDNGVPFSTDFTPLEIEQFASLWLQRQRLLLELMYHNLCINLFRPFIRFAPTTAPTPVADKIAADCACHAIALTRILHQVLSTTSILTGWHEASQWQWNAAMSLIGYVVAYPQSPTTPEARSAVDLAIAVFDIWKRSIKTAASAAAITRDVSAQADILIKQTQQNQESAPRVEETPLSSSSWEATNDEALADSNPAEALAAVGDWGYNDGTGLPMQGMLAGSIDMAFTFDNQDFGNFGTLSWPTMNGDPGAQWIYG</sequence>
<dbReference type="SMART" id="SM00906">
    <property type="entry name" value="Fungal_trans"/>
    <property type="match status" value="1"/>
</dbReference>
<gene>
    <name evidence="7" type="ORF">Daesc_003356</name>
</gene>